<dbReference type="EMBL" id="ASPP01035225">
    <property type="protein sequence ID" value="ETO02657.1"/>
    <property type="molecule type" value="Genomic_DNA"/>
</dbReference>
<gene>
    <name evidence="1" type="ORF">RFI_34761</name>
</gene>
<protein>
    <submittedName>
        <fullName evidence="1">Uncharacterized protein</fullName>
    </submittedName>
</protein>
<organism evidence="1 2">
    <name type="scientific">Reticulomyxa filosa</name>
    <dbReference type="NCBI Taxonomy" id="46433"/>
    <lineage>
        <taxon>Eukaryota</taxon>
        <taxon>Sar</taxon>
        <taxon>Rhizaria</taxon>
        <taxon>Retaria</taxon>
        <taxon>Foraminifera</taxon>
        <taxon>Monothalamids</taxon>
        <taxon>Reticulomyxidae</taxon>
        <taxon>Reticulomyxa</taxon>
    </lineage>
</organism>
<evidence type="ECO:0000313" key="2">
    <source>
        <dbReference type="Proteomes" id="UP000023152"/>
    </source>
</evidence>
<comment type="caution">
    <text evidence="1">The sequence shown here is derived from an EMBL/GenBank/DDBJ whole genome shotgun (WGS) entry which is preliminary data.</text>
</comment>
<evidence type="ECO:0000313" key="1">
    <source>
        <dbReference type="EMBL" id="ETO02657.1"/>
    </source>
</evidence>
<proteinExistence type="predicted"/>
<dbReference type="Proteomes" id="UP000023152">
    <property type="component" value="Unassembled WGS sequence"/>
</dbReference>
<name>X6LNC1_RETFI</name>
<dbReference type="OrthoDB" id="427518at2759"/>
<feature type="non-terminal residue" evidence="1">
    <location>
        <position position="248"/>
    </location>
</feature>
<accession>X6LNC1</accession>
<dbReference type="AlphaFoldDB" id="X6LNC1"/>
<sequence>MAGILYSNTENGKDPSGSGLLYFWKLLHSSPPQLIPIHQMMFFLRCLDACKADTESSFLSSQLQDCHKALIHSFKSWLIAWINFDKNQFYDYEYDIFKILKKSRDFKNVMGMHSLTLQYVLVHPDIQSCVIDQLTQLKCKPHAILYADDLFPCLYIFKKTSNILVHYFELLFRREIYDICEEILMELTDQLDAVIKILISLLSETDIRENSARLLLEVVSKLNEKQAKYFFPILMNCKRNKRLCGELL</sequence>
<reference evidence="1 2" key="1">
    <citation type="journal article" date="2013" name="Curr. Biol.">
        <title>The Genome of the Foraminiferan Reticulomyxa filosa.</title>
        <authorList>
            <person name="Glockner G."/>
            <person name="Hulsmann N."/>
            <person name="Schleicher M."/>
            <person name="Noegel A.A."/>
            <person name="Eichinger L."/>
            <person name="Gallinger C."/>
            <person name="Pawlowski J."/>
            <person name="Sierra R."/>
            <person name="Euteneuer U."/>
            <person name="Pillet L."/>
            <person name="Moustafa A."/>
            <person name="Platzer M."/>
            <person name="Groth M."/>
            <person name="Szafranski K."/>
            <person name="Schliwa M."/>
        </authorList>
    </citation>
    <scope>NUCLEOTIDE SEQUENCE [LARGE SCALE GENOMIC DNA]</scope>
</reference>
<keyword evidence="2" id="KW-1185">Reference proteome</keyword>